<dbReference type="EMBL" id="JAKWFO010000005">
    <property type="protein sequence ID" value="KAI9635332.1"/>
    <property type="molecule type" value="Genomic_DNA"/>
</dbReference>
<dbReference type="InterPro" id="IPR010977">
    <property type="entry name" value="Aromatic_deC"/>
</dbReference>
<dbReference type="InterPro" id="IPR015422">
    <property type="entry name" value="PyrdxlP-dep_Trfase_small"/>
</dbReference>
<evidence type="ECO:0000256" key="7">
    <source>
        <dbReference type="RuleBase" id="RU000382"/>
    </source>
</evidence>
<dbReference type="SUPFAM" id="SSF53383">
    <property type="entry name" value="PLP-dependent transferases"/>
    <property type="match status" value="1"/>
</dbReference>
<sequence>MDIEGFRRAGYAAVDAVCDYYTNLSKKTVRAQVLPGYLIDQLPREAPKTDEDFALVQSDFESLILPGITNWQHGKFMAYFPGISTFESMIADLYATSVSNPGFNWVCSPACTELEQVMMDWMAKLFGLGKMFHIESGKGGGVILNSASEAVLTAAVAARETALRYLATTEPGSTLSGDGFDIPDDIRAKYSSKLVMYGSTHTHSLGQKAALIFGLTFRAVPVSTADKYALRGDALQEVIDQDIKDGLIPFFVIATVGTTSTGTVDRIDEIGAVLAEYNTISLHIDAAWAGVALALEDQRGYLRLADINRYATSFCTNMHKWGLVALDCTLFFVRNRKVLNLALDATPAYLRYKEAETGAVIDYRNWQLALGRRFRSIKVWFVMRSYGVKGFQDHLRVGIDHCQQLSKLIIASPSFELVTAPSLALLTFRLGGAAIPADTLPAERNLLNTLLNVRLNARYDVFLTQTLLPSTDEEDVFCIRVALGGRRTTMRDVEEVWAVVVEEGEEVLREWTKTSGAAWA</sequence>
<keyword evidence="3" id="KW-0210">Decarboxylase</keyword>
<dbReference type="Gene3D" id="1.20.1340.10">
    <property type="entry name" value="dopa decarboxylase, N-terminal domain"/>
    <property type="match status" value="1"/>
</dbReference>
<feature type="modified residue" description="N6-(pyridoxal phosphate)lysine" evidence="6">
    <location>
        <position position="320"/>
    </location>
</feature>
<dbReference type="Pfam" id="PF00282">
    <property type="entry name" value="Pyridoxal_deC"/>
    <property type="match status" value="1"/>
</dbReference>
<evidence type="ECO:0000256" key="5">
    <source>
        <dbReference type="ARBA" id="ARBA00023239"/>
    </source>
</evidence>
<evidence type="ECO:0000256" key="1">
    <source>
        <dbReference type="ARBA" id="ARBA00001933"/>
    </source>
</evidence>
<dbReference type="InterPro" id="IPR002129">
    <property type="entry name" value="PyrdxlP-dep_de-COase"/>
</dbReference>
<keyword evidence="9" id="KW-1185">Reference proteome</keyword>
<evidence type="ECO:0000313" key="9">
    <source>
        <dbReference type="Proteomes" id="UP001164286"/>
    </source>
</evidence>
<dbReference type="InterPro" id="IPR015424">
    <property type="entry name" value="PyrdxlP-dep_Trfase"/>
</dbReference>
<dbReference type="PRINTS" id="PR00800">
    <property type="entry name" value="YHDCRBOXLASE"/>
</dbReference>
<evidence type="ECO:0000256" key="6">
    <source>
        <dbReference type="PIRSR" id="PIRSR602129-50"/>
    </source>
</evidence>
<organism evidence="8 9">
    <name type="scientific">Dioszegia hungarica</name>
    <dbReference type="NCBI Taxonomy" id="4972"/>
    <lineage>
        <taxon>Eukaryota</taxon>
        <taxon>Fungi</taxon>
        <taxon>Dikarya</taxon>
        <taxon>Basidiomycota</taxon>
        <taxon>Agaricomycotina</taxon>
        <taxon>Tremellomycetes</taxon>
        <taxon>Tremellales</taxon>
        <taxon>Bulleribasidiaceae</taxon>
        <taxon>Dioszegia</taxon>
    </lineage>
</organism>
<evidence type="ECO:0000256" key="3">
    <source>
        <dbReference type="ARBA" id="ARBA00022793"/>
    </source>
</evidence>
<dbReference type="InterPro" id="IPR015421">
    <property type="entry name" value="PyrdxlP-dep_Trfase_major"/>
</dbReference>
<protein>
    <submittedName>
        <fullName evidence="8">Aromatic-L-amino-acid decarboxylase</fullName>
    </submittedName>
</protein>
<dbReference type="GO" id="GO:0016831">
    <property type="term" value="F:carboxy-lyase activity"/>
    <property type="evidence" value="ECO:0007669"/>
    <property type="project" value="UniProtKB-KW"/>
</dbReference>
<evidence type="ECO:0000256" key="2">
    <source>
        <dbReference type="ARBA" id="ARBA00009533"/>
    </source>
</evidence>
<dbReference type="PROSITE" id="PS00392">
    <property type="entry name" value="DDC_GAD_HDC_YDC"/>
    <property type="match status" value="1"/>
</dbReference>
<gene>
    <name evidence="8" type="ORF">MKK02DRAFT_44018</name>
</gene>
<dbReference type="GO" id="GO:0005737">
    <property type="term" value="C:cytoplasm"/>
    <property type="evidence" value="ECO:0007669"/>
    <property type="project" value="TreeGrafter"/>
</dbReference>
<dbReference type="GO" id="GO:0019752">
    <property type="term" value="P:carboxylic acid metabolic process"/>
    <property type="evidence" value="ECO:0007669"/>
    <property type="project" value="InterPro"/>
</dbReference>
<evidence type="ECO:0000256" key="4">
    <source>
        <dbReference type="ARBA" id="ARBA00022898"/>
    </source>
</evidence>
<accession>A0AA38H7E4</accession>
<dbReference type="RefSeq" id="XP_052945109.1">
    <property type="nucleotide sequence ID" value="XM_053092731.1"/>
</dbReference>
<proteinExistence type="inferred from homology"/>
<keyword evidence="4 6" id="KW-0663">Pyridoxal phosphate</keyword>
<dbReference type="Proteomes" id="UP001164286">
    <property type="component" value="Unassembled WGS sequence"/>
</dbReference>
<dbReference type="GO" id="GO:0006520">
    <property type="term" value="P:amino acid metabolic process"/>
    <property type="evidence" value="ECO:0007669"/>
    <property type="project" value="InterPro"/>
</dbReference>
<comment type="similarity">
    <text evidence="2 7">Belongs to the group II decarboxylase family.</text>
</comment>
<reference evidence="8" key="1">
    <citation type="journal article" date="2022" name="G3 (Bethesda)">
        <title>High quality genome of the basidiomycete yeast Dioszegia hungarica PDD-24b-2 isolated from cloud water.</title>
        <authorList>
            <person name="Jarrige D."/>
            <person name="Haridas S."/>
            <person name="Bleykasten-Grosshans C."/>
            <person name="Joly M."/>
            <person name="Nadalig T."/>
            <person name="Sancelme M."/>
            <person name="Vuilleumier S."/>
            <person name="Grigoriev I.V."/>
            <person name="Amato P."/>
            <person name="Bringel F."/>
        </authorList>
    </citation>
    <scope>NUCLEOTIDE SEQUENCE</scope>
    <source>
        <strain evidence="8">PDD-24b-2</strain>
    </source>
</reference>
<dbReference type="PANTHER" id="PTHR11999:SF70">
    <property type="entry name" value="MIP05841P"/>
    <property type="match status" value="1"/>
</dbReference>
<comment type="caution">
    <text evidence="8">The sequence shown here is derived from an EMBL/GenBank/DDBJ whole genome shotgun (WGS) entry which is preliminary data.</text>
</comment>
<dbReference type="InterPro" id="IPR021115">
    <property type="entry name" value="Pyridoxal-P_BS"/>
</dbReference>
<dbReference type="GeneID" id="77731936"/>
<evidence type="ECO:0000313" key="8">
    <source>
        <dbReference type="EMBL" id="KAI9635332.1"/>
    </source>
</evidence>
<keyword evidence="5 7" id="KW-0456">Lyase</keyword>
<dbReference type="AlphaFoldDB" id="A0AA38H7E4"/>
<name>A0AA38H7E4_9TREE</name>
<comment type="cofactor">
    <cofactor evidence="1 6 7">
        <name>pyridoxal 5'-phosphate</name>
        <dbReference type="ChEBI" id="CHEBI:597326"/>
    </cofactor>
</comment>
<dbReference type="Gene3D" id="3.90.1150.10">
    <property type="entry name" value="Aspartate Aminotransferase, domain 1"/>
    <property type="match status" value="1"/>
</dbReference>
<dbReference type="Gene3D" id="3.40.640.10">
    <property type="entry name" value="Type I PLP-dependent aspartate aminotransferase-like (Major domain)"/>
    <property type="match status" value="1"/>
</dbReference>
<dbReference type="GO" id="GO:0030170">
    <property type="term" value="F:pyridoxal phosphate binding"/>
    <property type="evidence" value="ECO:0007669"/>
    <property type="project" value="InterPro"/>
</dbReference>
<dbReference type="PANTHER" id="PTHR11999">
    <property type="entry name" value="GROUP II PYRIDOXAL-5-PHOSPHATE DECARBOXYLASE"/>
    <property type="match status" value="1"/>
</dbReference>